<dbReference type="RefSeq" id="WP_339599149.1">
    <property type="nucleotide sequence ID" value="NZ_JBBHLC010000021.1"/>
</dbReference>
<accession>A0ABU8QSF5</accession>
<organism evidence="1 2">
    <name type="scientific">Pseudomonas farsensis</name>
    <dbReference type="NCBI Taxonomy" id="2745492"/>
    <lineage>
        <taxon>Bacteria</taxon>
        <taxon>Pseudomonadati</taxon>
        <taxon>Pseudomonadota</taxon>
        <taxon>Gammaproteobacteria</taxon>
        <taxon>Pseudomonadales</taxon>
        <taxon>Pseudomonadaceae</taxon>
        <taxon>Pseudomonas</taxon>
    </lineage>
</organism>
<name>A0ABU8QSF5_9PSED</name>
<protein>
    <submittedName>
        <fullName evidence="1">WG repeat-containing protein</fullName>
    </submittedName>
</protein>
<reference evidence="1 2" key="1">
    <citation type="submission" date="2024-02" db="EMBL/GenBank/DDBJ databases">
        <title>Identification of pathogenicity and growth-promoting function of Pseudomonas putida variant.</title>
        <authorList>
            <person name="Sun J."/>
        </authorList>
    </citation>
    <scope>NUCLEOTIDE SEQUENCE [LARGE SCALE GENOMIC DNA]</scope>
    <source>
        <strain evidence="1 2">A03</strain>
    </source>
</reference>
<dbReference type="EMBL" id="JBBHLC010000021">
    <property type="protein sequence ID" value="MEJ5863570.1"/>
    <property type="molecule type" value="Genomic_DNA"/>
</dbReference>
<dbReference type="Proteomes" id="UP001380290">
    <property type="component" value="Unassembled WGS sequence"/>
</dbReference>
<dbReference type="PANTHER" id="PTHR37841">
    <property type="entry name" value="GLR2918 PROTEIN"/>
    <property type="match status" value="1"/>
</dbReference>
<evidence type="ECO:0000313" key="1">
    <source>
        <dbReference type="EMBL" id="MEJ5863570.1"/>
    </source>
</evidence>
<dbReference type="PANTHER" id="PTHR37841:SF1">
    <property type="entry name" value="DUF3298 DOMAIN-CONTAINING PROTEIN"/>
    <property type="match status" value="1"/>
</dbReference>
<gene>
    <name evidence="1" type="ORF">V7S98_10070</name>
</gene>
<dbReference type="InterPro" id="IPR032774">
    <property type="entry name" value="WG_beta_rep"/>
</dbReference>
<evidence type="ECO:0000313" key="2">
    <source>
        <dbReference type="Proteomes" id="UP001380290"/>
    </source>
</evidence>
<dbReference type="Pfam" id="PF14903">
    <property type="entry name" value="WG_beta_rep"/>
    <property type="match status" value="2"/>
</dbReference>
<comment type="caution">
    <text evidence="1">The sequence shown here is derived from an EMBL/GenBank/DDBJ whole genome shotgun (WGS) entry which is preliminary data.</text>
</comment>
<sequence length="560" mass="62397">MGNRAWLYLQTDQDGDTQSCEIASANNNLPTLWQVLLAVSETTQADTRQRVFGDAGSDGLRAPAHAARARLYELAAFLIGRERAKQSLYCLQLEGAALWLEQLLEAEDDGVECWLNANLDELSWLYSGEPEQFIAAVRQQCNERWQALRERMAADDVAGVLALLNVNGVQDEDGWAWQFGLCGLDHPYFAETDEPLQVRFDEFEAQSAIDNAHLGHNLYAFDIGELWGVRNGREPEAAVLVPAQYEGIWPFENGLAAVMKDDKFGFIDLAGNLALSPCFENVDDFSPANLAPACKNGLWGLIDRQGDWVVAPAWDEMSWSADLYAWVPERNDGKGLLTAQGRALLPPDYEALGAFVSDIDPARQWSDASMRIVTRREDKVGMVDCAAQPLIPMVYTGLGKLVWVPSDDPTELAPAPPGVAGRYVRTSLCVEHPEWYEWFESVYDLHAQRQVLPDVHEVFGLKWADMYGWLCTIAPDDPSEYCTEGLQTGIAHADGSWLHEPIYAWIAQPKMVVWSAEPIAEHWNRDAGVPAQRAEDGAMVLLHADGRVEPAPLQHWTFQA</sequence>
<keyword evidence="2" id="KW-1185">Reference proteome</keyword>
<proteinExistence type="predicted"/>